<dbReference type="AlphaFoldDB" id="A0A7K1J7J2"/>
<gene>
    <name evidence="1" type="ORF">GSD1FS_1974</name>
</gene>
<proteinExistence type="predicted"/>
<name>A0A7K1J7J2_9BIFI</name>
<sequence>MLAIDVLEIETTLVPCIMGKAVYGKHANSGSVLENPKRIFFADDTGLCVILKNLFVVNSAQFRAFACCLILRRIGDNNITIMERITT</sequence>
<keyword evidence="2" id="KW-1185">Reference proteome</keyword>
<accession>A0A7K1J7J2</accession>
<dbReference type="EMBL" id="WNLP01000018">
    <property type="protein sequence ID" value="MUH60592.1"/>
    <property type="molecule type" value="Genomic_DNA"/>
</dbReference>
<reference evidence="1 2" key="1">
    <citation type="submission" date="2019-09" db="EMBL/GenBank/DDBJ databases">
        <title>Bifidobacterium canis sp. nov., isolated from the digestive tract of German Shepherd dog puppy.</title>
        <authorList>
            <person name="Bunesova V."/>
        </authorList>
    </citation>
    <scope>NUCLEOTIDE SEQUENCE [LARGE SCALE GENOMIC DNA]</scope>
    <source>
        <strain evidence="1 2">GSD1FS</strain>
    </source>
</reference>
<evidence type="ECO:0000313" key="2">
    <source>
        <dbReference type="Proteomes" id="UP000487882"/>
    </source>
</evidence>
<evidence type="ECO:0000313" key="1">
    <source>
        <dbReference type="EMBL" id="MUH60592.1"/>
    </source>
</evidence>
<protein>
    <submittedName>
        <fullName evidence="1">Uncharacterized protein</fullName>
    </submittedName>
</protein>
<dbReference type="Proteomes" id="UP000487882">
    <property type="component" value="Unassembled WGS sequence"/>
</dbReference>
<comment type="caution">
    <text evidence="1">The sequence shown here is derived from an EMBL/GenBank/DDBJ whole genome shotgun (WGS) entry which is preliminary data.</text>
</comment>
<organism evidence="1 2">
    <name type="scientific">Bifidobacterium canis</name>
    <dbReference type="NCBI Taxonomy" id="2610880"/>
    <lineage>
        <taxon>Bacteria</taxon>
        <taxon>Bacillati</taxon>
        <taxon>Actinomycetota</taxon>
        <taxon>Actinomycetes</taxon>
        <taxon>Bifidobacteriales</taxon>
        <taxon>Bifidobacteriaceae</taxon>
        <taxon>Bifidobacterium</taxon>
    </lineage>
</organism>